<name>A0ABD6CQ70_9EURY</name>
<keyword evidence="3" id="KW-0804">Transcription</keyword>
<dbReference type="EMBL" id="JBHUDK010000014">
    <property type="protein sequence ID" value="MFD1600215.1"/>
    <property type="molecule type" value="Genomic_DNA"/>
</dbReference>
<dbReference type="SMART" id="SM00346">
    <property type="entry name" value="HTH_ICLR"/>
    <property type="match status" value="1"/>
</dbReference>
<evidence type="ECO:0000259" key="5">
    <source>
        <dbReference type="PROSITE" id="PS51078"/>
    </source>
</evidence>
<dbReference type="GO" id="GO:0006355">
    <property type="term" value="P:regulation of DNA-templated transcription"/>
    <property type="evidence" value="ECO:0007669"/>
    <property type="project" value="UniProtKB-ARBA"/>
</dbReference>
<keyword evidence="1" id="KW-0805">Transcription regulation</keyword>
<dbReference type="InterPro" id="IPR029016">
    <property type="entry name" value="GAF-like_dom_sf"/>
</dbReference>
<proteinExistence type="predicted"/>
<dbReference type="InterPro" id="IPR005471">
    <property type="entry name" value="Tscrpt_reg_IclR_N"/>
</dbReference>
<gene>
    <name evidence="6" type="ORF">ACFSBX_14725</name>
</gene>
<dbReference type="PANTHER" id="PTHR30136">
    <property type="entry name" value="HELIX-TURN-HELIX TRANSCRIPTIONAL REGULATOR, ICLR FAMILY"/>
    <property type="match status" value="1"/>
</dbReference>
<dbReference type="RefSeq" id="WP_256421758.1">
    <property type="nucleotide sequence ID" value="NZ_JANHDI010000009.1"/>
</dbReference>
<dbReference type="Proteomes" id="UP001597085">
    <property type="component" value="Unassembled WGS sequence"/>
</dbReference>
<evidence type="ECO:0000256" key="3">
    <source>
        <dbReference type="ARBA" id="ARBA00023163"/>
    </source>
</evidence>
<reference evidence="6 7" key="1">
    <citation type="journal article" date="2019" name="Int. J. Syst. Evol. Microbiol.">
        <title>The Global Catalogue of Microorganisms (GCM) 10K type strain sequencing project: providing services to taxonomists for standard genome sequencing and annotation.</title>
        <authorList>
            <consortium name="The Broad Institute Genomics Platform"/>
            <consortium name="The Broad Institute Genome Sequencing Center for Infectious Disease"/>
            <person name="Wu L."/>
            <person name="Ma J."/>
        </authorList>
    </citation>
    <scope>NUCLEOTIDE SEQUENCE [LARGE SCALE GENOMIC DNA]</scope>
    <source>
        <strain evidence="6 7">CGMCC 1.12121</strain>
    </source>
</reference>
<evidence type="ECO:0000256" key="2">
    <source>
        <dbReference type="ARBA" id="ARBA00023125"/>
    </source>
</evidence>
<comment type="caution">
    <text evidence="6">The sequence shown here is derived from an EMBL/GenBank/DDBJ whole genome shotgun (WGS) entry which is preliminary data.</text>
</comment>
<organism evidence="6 7">
    <name type="scientific">Halobellus rarus</name>
    <dbReference type="NCBI Taxonomy" id="1126237"/>
    <lineage>
        <taxon>Archaea</taxon>
        <taxon>Methanobacteriati</taxon>
        <taxon>Methanobacteriota</taxon>
        <taxon>Stenosarchaea group</taxon>
        <taxon>Halobacteria</taxon>
        <taxon>Halobacteriales</taxon>
        <taxon>Haloferacaceae</taxon>
        <taxon>Halobellus</taxon>
    </lineage>
</organism>
<dbReference type="InterPro" id="IPR036388">
    <property type="entry name" value="WH-like_DNA-bd_sf"/>
</dbReference>
<feature type="domain" description="HTH iclR-type" evidence="4">
    <location>
        <begin position="11"/>
        <end position="70"/>
    </location>
</feature>
<dbReference type="PROSITE" id="PS51077">
    <property type="entry name" value="HTH_ICLR"/>
    <property type="match status" value="1"/>
</dbReference>
<dbReference type="SUPFAM" id="SSF46785">
    <property type="entry name" value="Winged helix' DNA-binding domain"/>
    <property type="match status" value="1"/>
</dbReference>
<dbReference type="Gene3D" id="3.30.450.40">
    <property type="match status" value="1"/>
</dbReference>
<dbReference type="GO" id="GO:0003677">
    <property type="term" value="F:DNA binding"/>
    <property type="evidence" value="ECO:0007669"/>
    <property type="project" value="UniProtKB-KW"/>
</dbReference>
<evidence type="ECO:0000256" key="1">
    <source>
        <dbReference type="ARBA" id="ARBA00023015"/>
    </source>
</evidence>
<dbReference type="Gene3D" id="1.10.10.10">
    <property type="entry name" value="Winged helix-like DNA-binding domain superfamily/Winged helix DNA-binding domain"/>
    <property type="match status" value="1"/>
</dbReference>
<dbReference type="SUPFAM" id="SSF55781">
    <property type="entry name" value="GAF domain-like"/>
    <property type="match status" value="1"/>
</dbReference>
<dbReference type="AlphaFoldDB" id="A0ABD6CQ70"/>
<keyword evidence="2" id="KW-0238">DNA-binding</keyword>
<evidence type="ECO:0000313" key="6">
    <source>
        <dbReference type="EMBL" id="MFD1600215.1"/>
    </source>
</evidence>
<feature type="domain" description="IclR-ED" evidence="5">
    <location>
        <begin position="71"/>
        <end position="259"/>
    </location>
</feature>
<protein>
    <submittedName>
        <fullName evidence="6">IclR family transcriptional regulator</fullName>
    </submittedName>
</protein>
<evidence type="ECO:0000259" key="4">
    <source>
        <dbReference type="PROSITE" id="PS51077"/>
    </source>
</evidence>
<keyword evidence="7" id="KW-1185">Reference proteome</keyword>
<accession>A0ABD6CQ70</accession>
<dbReference type="PANTHER" id="PTHR30136:SF35">
    <property type="entry name" value="HTH-TYPE TRANSCRIPTIONAL REGULATOR RV1719"/>
    <property type="match status" value="1"/>
</dbReference>
<sequence>MASNEDGGRTIKSVDNSLSILEFLYSTGPNSLSAIAAAVDLSPGSTHTHLATLRKHNYVEKSGDKYQLNRRLISLGERARNQLNIYQAARKPLHSLAEETGEAAHLMQEYEGFVLLLYEVYGTNAIGVEYHARKRDRLIRHLHCTASGKALLSKLPRDRVESIIESSGLMKNTPNTITDPERLFTELEKIDEQGFAISDEEQMLGMRAVGAPVMRVDGTVAGAISVSGPPSRLNGDRLEETLKNEVLQAVEVTEINLNSDAHR</sequence>
<dbReference type="InterPro" id="IPR014757">
    <property type="entry name" value="Tscrpt_reg_IclR_C"/>
</dbReference>
<dbReference type="PROSITE" id="PS51078">
    <property type="entry name" value="ICLR_ED"/>
    <property type="match status" value="1"/>
</dbReference>
<dbReference type="InterPro" id="IPR050707">
    <property type="entry name" value="HTH_MetabolicPath_Reg"/>
</dbReference>
<evidence type="ECO:0000313" key="7">
    <source>
        <dbReference type="Proteomes" id="UP001597085"/>
    </source>
</evidence>
<dbReference type="Pfam" id="PF01614">
    <property type="entry name" value="IclR_C"/>
    <property type="match status" value="1"/>
</dbReference>
<dbReference type="InterPro" id="IPR036390">
    <property type="entry name" value="WH_DNA-bd_sf"/>
</dbReference>
<dbReference type="Pfam" id="PF09339">
    <property type="entry name" value="HTH_IclR"/>
    <property type="match status" value="1"/>
</dbReference>